<dbReference type="UniPathway" id="UPA00059">
    <property type="reaction ID" value="UER00104"/>
</dbReference>
<evidence type="ECO:0000256" key="6">
    <source>
        <dbReference type="ARBA" id="ARBA00022842"/>
    </source>
</evidence>
<dbReference type="InterPro" id="IPR011876">
    <property type="entry name" value="IsopentenylPP_isomerase_typ1"/>
</dbReference>
<evidence type="ECO:0000256" key="5">
    <source>
        <dbReference type="ARBA" id="ARBA00022723"/>
    </source>
</evidence>
<dbReference type="GO" id="GO:0050992">
    <property type="term" value="P:dimethylallyl diphosphate biosynthetic process"/>
    <property type="evidence" value="ECO:0007669"/>
    <property type="project" value="UniProtKB-UniPathway"/>
</dbReference>
<evidence type="ECO:0000256" key="7">
    <source>
        <dbReference type="ARBA" id="ARBA00023211"/>
    </source>
</evidence>
<organism evidence="13 14">
    <name type="scientific">Pedobacter duraquae</name>
    <dbReference type="NCBI Taxonomy" id="425511"/>
    <lineage>
        <taxon>Bacteria</taxon>
        <taxon>Pseudomonadati</taxon>
        <taxon>Bacteroidota</taxon>
        <taxon>Sphingobacteriia</taxon>
        <taxon>Sphingobacteriales</taxon>
        <taxon>Sphingobacteriaceae</taxon>
        <taxon>Pedobacter</taxon>
    </lineage>
</organism>
<dbReference type="InterPro" id="IPR015797">
    <property type="entry name" value="NUDIX_hydrolase-like_dom_sf"/>
</dbReference>
<dbReference type="SUPFAM" id="SSF55811">
    <property type="entry name" value="Nudix"/>
    <property type="match status" value="1"/>
</dbReference>
<evidence type="ECO:0000256" key="9">
    <source>
        <dbReference type="ARBA" id="ARBA00023235"/>
    </source>
</evidence>
<dbReference type="Gene3D" id="3.90.79.10">
    <property type="entry name" value="Nucleoside Triphosphate Pyrophosphohydrolase"/>
    <property type="match status" value="1"/>
</dbReference>
<dbReference type="GO" id="GO:0009240">
    <property type="term" value="P:isopentenyl diphosphate biosynthetic process"/>
    <property type="evidence" value="ECO:0007669"/>
    <property type="project" value="TreeGrafter"/>
</dbReference>
<keyword evidence="9 13" id="KW-0413">Isomerase</keyword>
<dbReference type="PROSITE" id="PS51462">
    <property type="entry name" value="NUDIX"/>
    <property type="match status" value="1"/>
</dbReference>
<comment type="similarity">
    <text evidence="2">Belongs to the IPP isomerase type 1 family.</text>
</comment>
<dbReference type="CDD" id="cd02885">
    <property type="entry name" value="NUDIX_IPP_Isomerase"/>
    <property type="match status" value="1"/>
</dbReference>
<accession>A0A4R6IKI9</accession>
<sequence>MTEEVILVDQTDKQIGTMPKLEAHVLGKLHRAFSVFIFNGDGDLLLQQRALSKYHSAGKWTNTCCSHPRPGELTTVAAKRRLKEEMDMVCRLDPVFSFCYKAEVENGLKEYEYDHVYFGTSDMLPIPNPEEVADFRYISMEDLKLSLIEEPEMYTEWLKICFDQVIEHYEALFTKSDLPG</sequence>
<reference evidence="13 14" key="1">
    <citation type="submission" date="2019-03" db="EMBL/GenBank/DDBJ databases">
        <title>Genomic Encyclopedia of Archaeal and Bacterial Type Strains, Phase II (KMG-II): from individual species to whole genera.</title>
        <authorList>
            <person name="Goeker M."/>
        </authorList>
    </citation>
    <scope>NUCLEOTIDE SEQUENCE [LARGE SCALE GENOMIC DNA]</scope>
    <source>
        <strain evidence="13 14">DSM 19034</strain>
    </source>
</reference>
<keyword evidence="14" id="KW-1185">Reference proteome</keyword>
<evidence type="ECO:0000256" key="3">
    <source>
        <dbReference type="ARBA" id="ARBA00012057"/>
    </source>
</evidence>
<dbReference type="EMBL" id="SNWM01000002">
    <property type="protein sequence ID" value="TDO22541.1"/>
    <property type="molecule type" value="Genomic_DNA"/>
</dbReference>
<dbReference type="InterPro" id="IPR000086">
    <property type="entry name" value="NUDIX_hydrolase_dom"/>
</dbReference>
<keyword evidence="7" id="KW-0464">Manganese</keyword>
<evidence type="ECO:0000256" key="2">
    <source>
        <dbReference type="ARBA" id="ARBA00007579"/>
    </source>
</evidence>
<keyword evidence="5" id="KW-0479">Metal-binding</keyword>
<evidence type="ECO:0000259" key="12">
    <source>
        <dbReference type="PROSITE" id="PS51462"/>
    </source>
</evidence>
<dbReference type="NCBIfam" id="NF002995">
    <property type="entry name" value="PRK03759.1"/>
    <property type="match status" value="1"/>
</dbReference>
<dbReference type="HAMAP" id="MF_00202">
    <property type="entry name" value="Idi"/>
    <property type="match status" value="1"/>
</dbReference>
<evidence type="ECO:0000313" key="14">
    <source>
        <dbReference type="Proteomes" id="UP000295499"/>
    </source>
</evidence>
<feature type="active site" evidence="11">
    <location>
        <position position="112"/>
    </location>
</feature>
<dbReference type="AlphaFoldDB" id="A0A4R6IKI9"/>
<evidence type="ECO:0000256" key="4">
    <source>
        <dbReference type="ARBA" id="ARBA00022490"/>
    </source>
</evidence>
<dbReference type="GO" id="GO:0046872">
    <property type="term" value="F:metal ion binding"/>
    <property type="evidence" value="ECO:0007669"/>
    <property type="project" value="UniProtKB-KW"/>
</dbReference>
<name>A0A4R6IKI9_9SPHI</name>
<dbReference type="InterPro" id="IPR056375">
    <property type="entry name" value="Idi_bact"/>
</dbReference>
<dbReference type="EC" id="5.3.3.2" evidence="3 10"/>
<dbReference type="GO" id="GO:0005737">
    <property type="term" value="C:cytoplasm"/>
    <property type="evidence" value="ECO:0007669"/>
    <property type="project" value="TreeGrafter"/>
</dbReference>
<keyword evidence="6" id="KW-0460">Magnesium</keyword>
<dbReference type="RefSeq" id="WP_133553983.1">
    <property type="nucleotide sequence ID" value="NZ_SNWM01000002.1"/>
</dbReference>
<dbReference type="PANTHER" id="PTHR10885:SF0">
    <property type="entry name" value="ISOPENTENYL-DIPHOSPHATE DELTA-ISOMERASE"/>
    <property type="match status" value="1"/>
</dbReference>
<feature type="domain" description="Nudix hydrolase" evidence="12">
    <location>
        <begin position="28"/>
        <end position="160"/>
    </location>
</feature>
<dbReference type="NCBIfam" id="TIGR02150">
    <property type="entry name" value="IPP_isom_1"/>
    <property type="match status" value="1"/>
</dbReference>
<dbReference type="GO" id="GO:0004452">
    <property type="term" value="F:isopentenyl-diphosphate delta-isomerase activity"/>
    <property type="evidence" value="ECO:0007669"/>
    <property type="project" value="UniProtKB-UniRule"/>
</dbReference>
<dbReference type="Pfam" id="PF00293">
    <property type="entry name" value="NUDIX"/>
    <property type="match status" value="1"/>
</dbReference>
<keyword evidence="4" id="KW-0963">Cytoplasm</keyword>
<gene>
    <name evidence="13" type="ORF">CLV32_1517</name>
</gene>
<evidence type="ECO:0000256" key="11">
    <source>
        <dbReference type="PIRSR" id="PIRSR018427-1"/>
    </source>
</evidence>
<proteinExistence type="inferred from homology"/>
<keyword evidence="8" id="KW-0414">Isoprene biosynthesis</keyword>
<evidence type="ECO:0000313" key="13">
    <source>
        <dbReference type="EMBL" id="TDO22541.1"/>
    </source>
</evidence>
<dbReference type="PIRSF" id="PIRSF018427">
    <property type="entry name" value="Isopntndiph_ism"/>
    <property type="match status" value="1"/>
</dbReference>
<evidence type="ECO:0000256" key="10">
    <source>
        <dbReference type="NCBIfam" id="TIGR02150"/>
    </source>
</evidence>
<evidence type="ECO:0000256" key="8">
    <source>
        <dbReference type="ARBA" id="ARBA00023229"/>
    </source>
</evidence>
<evidence type="ECO:0000256" key="1">
    <source>
        <dbReference type="ARBA" id="ARBA00004826"/>
    </source>
</evidence>
<comment type="pathway">
    <text evidence="1">Isoprenoid biosynthesis; dimethylallyl diphosphate biosynthesis; dimethylallyl diphosphate from isopentenyl diphosphate: step 1/1.</text>
</comment>
<feature type="active site" evidence="11">
    <location>
        <position position="65"/>
    </location>
</feature>
<protein>
    <recommendedName>
        <fullName evidence="3 10">Isopentenyl-diphosphate delta-isomerase</fullName>
        <ecNumber evidence="3 10">5.3.3.2</ecNumber>
    </recommendedName>
</protein>
<dbReference type="Proteomes" id="UP000295499">
    <property type="component" value="Unassembled WGS sequence"/>
</dbReference>
<comment type="caution">
    <text evidence="13">The sequence shown here is derived from an EMBL/GenBank/DDBJ whole genome shotgun (WGS) entry which is preliminary data.</text>
</comment>
<dbReference type="OrthoDB" id="9809458at2"/>
<dbReference type="PANTHER" id="PTHR10885">
    <property type="entry name" value="ISOPENTENYL-DIPHOSPHATE DELTA-ISOMERASE"/>
    <property type="match status" value="1"/>
</dbReference>